<proteinExistence type="predicted"/>
<dbReference type="PANTHER" id="PTHR24113">
    <property type="entry name" value="RAN GTPASE-ACTIVATING PROTEIN 1"/>
    <property type="match status" value="1"/>
</dbReference>
<dbReference type="GO" id="GO:0006913">
    <property type="term" value="P:nucleocytoplasmic transport"/>
    <property type="evidence" value="ECO:0007669"/>
    <property type="project" value="TreeGrafter"/>
</dbReference>
<evidence type="ECO:0000313" key="4">
    <source>
        <dbReference type="EMBL" id="EJK48487.1"/>
    </source>
</evidence>
<protein>
    <submittedName>
        <fullName evidence="4">Uncharacterized protein</fullName>
    </submittedName>
</protein>
<evidence type="ECO:0000256" key="1">
    <source>
        <dbReference type="ARBA" id="ARBA00022468"/>
    </source>
</evidence>
<evidence type="ECO:0000256" key="2">
    <source>
        <dbReference type="ARBA" id="ARBA00022614"/>
    </source>
</evidence>
<sequence length="284" mass="31993">MEGRLKSIDMCRVRFPGPDVVECYEIIAASIGRNHGLERLLWISNQIPSDDQADLLIESLIVNRAIKDIRMENCFNQDGVNGCRALTSLMTSGRPFQELDFSDNGLLGVDDAAAALATNPQLEKLFMNENQLNDRDAELIAEALKRNTILQELTLDDNSITSTGFQKLRTAIYDPSSLNAVESCNHTCYVDHMDVEGNDYGMTPRQRRNQKLYKLLSTRHLDGSNARHLNGELGEDKYTIKLVPKVLHCIKLYSSDKATDSSSPLSITFELIKTWMIPELFEVH</sequence>
<dbReference type="Gene3D" id="3.80.10.10">
    <property type="entry name" value="Ribonuclease Inhibitor"/>
    <property type="match status" value="1"/>
</dbReference>
<dbReference type="InterPro" id="IPR032675">
    <property type="entry name" value="LRR_dom_sf"/>
</dbReference>
<name>K0RP11_THAOC</name>
<accession>K0RP11</accession>
<dbReference type="PANTHER" id="PTHR24113:SF12">
    <property type="entry name" value="RAN GTPASE-ACTIVATING PROTEIN 1"/>
    <property type="match status" value="1"/>
</dbReference>
<evidence type="ECO:0000256" key="3">
    <source>
        <dbReference type="ARBA" id="ARBA00022737"/>
    </source>
</evidence>
<gene>
    <name evidence="4" type="ORF">THAOC_32710</name>
</gene>
<dbReference type="InterPro" id="IPR027038">
    <property type="entry name" value="RanGap"/>
</dbReference>
<dbReference type="GO" id="GO:0005096">
    <property type="term" value="F:GTPase activator activity"/>
    <property type="evidence" value="ECO:0007669"/>
    <property type="project" value="UniProtKB-KW"/>
</dbReference>
<comment type="caution">
    <text evidence="4">The sequence shown here is derived from an EMBL/GenBank/DDBJ whole genome shotgun (WGS) entry which is preliminary data.</text>
</comment>
<dbReference type="Proteomes" id="UP000266841">
    <property type="component" value="Unassembled WGS sequence"/>
</dbReference>
<keyword evidence="1" id="KW-0343">GTPase activation</keyword>
<dbReference type="OrthoDB" id="120976at2759"/>
<organism evidence="4 5">
    <name type="scientific">Thalassiosira oceanica</name>
    <name type="common">Marine diatom</name>
    <dbReference type="NCBI Taxonomy" id="159749"/>
    <lineage>
        <taxon>Eukaryota</taxon>
        <taxon>Sar</taxon>
        <taxon>Stramenopiles</taxon>
        <taxon>Ochrophyta</taxon>
        <taxon>Bacillariophyta</taxon>
        <taxon>Coscinodiscophyceae</taxon>
        <taxon>Thalassiosirophycidae</taxon>
        <taxon>Thalassiosirales</taxon>
        <taxon>Thalassiosiraceae</taxon>
        <taxon>Thalassiosira</taxon>
    </lineage>
</organism>
<keyword evidence="3" id="KW-0677">Repeat</keyword>
<dbReference type="GO" id="GO:0031267">
    <property type="term" value="F:small GTPase binding"/>
    <property type="evidence" value="ECO:0007669"/>
    <property type="project" value="TreeGrafter"/>
</dbReference>
<evidence type="ECO:0000313" key="5">
    <source>
        <dbReference type="Proteomes" id="UP000266841"/>
    </source>
</evidence>
<dbReference type="GO" id="GO:0005634">
    <property type="term" value="C:nucleus"/>
    <property type="evidence" value="ECO:0007669"/>
    <property type="project" value="TreeGrafter"/>
</dbReference>
<dbReference type="GO" id="GO:0048471">
    <property type="term" value="C:perinuclear region of cytoplasm"/>
    <property type="evidence" value="ECO:0007669"/>
    <property type="project" value="TreeGrafter"/>
</dbReference>
<keyword evidence="2" id="KW-0433">Leucine-rich repeat</keyword>
<reference evidence="4 5" key="1">
    <citation type="journal article" date="2012" name="Genome Biol.">
        <title>Genome and low-iron response of an oceanic diatom adapted to chronic iron limitation.</title>
        <authorList>
            <person name="Lommer M."/>
            <person name="Specht M."/>
            <person name="Roy A.S."/>
            <person name="Kraemer L."/>
            <person name="Andreson R."/>
            <person name="Gutowska M.A."/>
            <person name="Wolf J."/>
            <person name="Bergner S.V."/>
            <person name="Schilhabel M.B."/>
            <person name="Klostermeier U.C."/>
            <person name="Beiko R.G."/>
            <person name="Rosenstiel P."/>
            <person name="Hippler M."/>
            <person name="Laroche J."/>
        </authorList>
    </citation>
    <scope>NUCLEOTIDE SEQUENCE [LARGE SCALE GENOMIC DNA]</scope>
    <source>
        <strain evidence="4 5">CCMP1005</strain>
    </source>
</reference>
<dbReference type="EMBL" id="AGNL01045787">
    <property type="protein sequence ID" value="EJK48487.1"/>
    <property type="molecule type" value="Genomic_DNA"/>
</dbReference>
<keyword evidence="5" id="KW-1185">Reference proteome</keyword>
<dbReference type="SUPFAM" id="SSF52047">
    <property type="entry name" value="RNI-like"/>
    <property type="match status" value="1"/>
</dbReference>
<dbReference type="GO" id="GO:0005829">
    <property type="term" value="C:cytosol"/>
    <property type="evidence" value="ECO:0007669"/>
    <property type="project" value="TreeGrafter"/>
</dbReference>
<dbReference type="AlphaFoldDB" id="K0RP11"/>